<keyword evidence="6" id="KW-1185">Reference proteome</keyword>
<gene>
    <name evidence="5" type="ORF">JEOPIN946_01016</name>
</gene>
<dbReference type="SUPFAM" id="SSF46785">
    <property type="entry name" value="Winged helix' DNA-binding domain"/>
    <property type="match status" value="1"/>
</dbReference>
<name>A0A6V7REB4_9BACL</name>
<dbReference type="GO" id="GO:0003700">
    <property type="term" value="F:DNA-binding transcription factor activity"/>
    <property type="evidence" value="ECO:0007669"/>
    <property type="project" value="InterPro"/>
</dbReference>
<organism evidence="5 6">
    <name type="scientific">Phocicoccus pinnipedialis</name>
    <dbReference type="NCBI Taxonomy" id="110845"/>
    <lineage>
        <taxon>Bacteria</taxon>
        <taxon>Bacillati</taxon>
        <taxon>Bacillota</taxon>
        <taxon>Bacilli</taxon>
        <taxon>Bacillales</taxon>
        <taxon>Salinicoccaceae</taxon>
        <taxon>Phocicoccus</taxon>
    </lineage>
</organism>
<feature type="domain" description="HTH marR-type" evidence="4">
    <location>
        <begin position="1"/>
        <end position="132"/>
    </location>
</feature>
<reference evidence="5 6" key="1">
    <citation type="submission" date="2020-07" db="EMBL/GenBank/DDBJ databases">
        <authorList>
            <person name="Criscuolo A."/>
        </authorList>
    </citation>
    <scope>NUCLEOTIDE SEQUENCE [LARGE SCALE GENOMIC DNA]</scope>
    <source>
        <strain evidence="5">CIP107946</strain>
    </source>
</reference>
<dbReference type="SMART" id="SM00347">
    <property type="entry name" value="HTH_MARR"/>
    <property type="match status" value="1"/>
</dbReference>
<dbReference type="PROSITE" id="PS50995">
    <property type="entry name" value="HTH_MARR_2"/>
    <property type="match status" value="1"/>
</dbReference>
<dbReference type="Gene3D" id="3.40.630.30">
    <property type="match status" value="1"/>
</dbReference>
<evidence type="ECO:0000256" key="1">
    <source>
        <dbReference type="ARBA" id="ARBA00023015"/>
    </source>
</evidence>
<evidence type="ECO:0000256" key="2">
    <source>
        <dbReference type="ARBA" id="ARBA00023125"/>
    </source>
</evidence>
<dbReference type="InterPro" id="IPR000835">
    <property type="entry name" value="HTH_MarR-typ"/>
</dbReference>
<keyword evidence="2" id="KW-0238">DNA-binding</keyword>
<dbReference type="PANTHER" id="PTHR42756:SF1">
    <property type="entry name" value="TRANSCRIPTIONAL REPRESSOR OF EMRAB OPERON"/>
    <property type="match status" value="1"/>
</dbReference>
<dbReference type="Gene3D" id="1.10.10.10">
    <property type="entry name" value="Winged helix-like DNA-binding domain superfamily/Winged helix DNA-binding domain"/>
    <property type="match status" value="1"/>
</dbReference>
<evidence type="ECO:0000259" key="4">
    <source>
        <dbReference type="PROSITE" id="PS50995"/>
    </source>
</evidence>
<dbReference type="EMBL" id="CAJEWB010000010">
    <property type="protein sequence ID" value="CAD2075448.1"/>
    <property type="molecule type" value="Genomic_DNA"/>
</dbReference>
<dbReference type="InterPro" id="IPR016181">
    <property type="entry name" value="Acyl_CoA_acyltransferase"/>
</dbReference>
<keyword evidence="1" id="KW-0805">Transcription regulation</keyword>
<protein>
    <recommendedName>
        <fullName evidence="4">HTH marR-type domain-containing protein</fullName>
    </recommendedName>
</protein>
<dbReference type="InterPro" id="IPR036388">
    <property type="entry name" value="WH-like_DNA-bd_sf"/>
</dbReference>
<dbReference type="Pfam" id="PF01047">
    <property type="entry name" value="MarR"/>
    <property type="match status" value="1"/>
</dbReference>
<evidence type="ECO:0000313" key="5">
    <source>
        <dbReference type="EMBL" id="CAD2075448.1"/>
    </source>
</evidence>
<keyword evidence="3" id="KW-0804">Transcription</keyword>
<dbReference type="Proteomes" id="UP000588186">
    <property type="component" value="Unassembled WGS sequence"/>
</dbReference>
<evidence type="ECO:0000256" key="3">
    <source>
        <dbReference type="ARBA" id="ARBA00023163"/>
    </source>
</evidence>
<dbReference type="SUPFAM" id="SSF55729">
    <property type="entry name" value="Acyl-CoA N-acyltransferases (Nat)"/>
    <property type="match status" value="1"/>
</dbReference>
<dbReference type="InterPro" id="IPR036390">
    <property type="entry name" value="WH_DNA-bd_sf"/>
</dbReference>
<accession>A0A6V7REB4</accession>
<dbReference type="RefSeq" id="WP_186077446.1">
    <property type="nucleotide sequence ID" value="NZ_CAJEWB010000010.1"/>
</dbReference>
<dbReference type="AlphaFoldDB" id="A0A6V7REB4"/>
<dbReference type="PANTHER" id="PTHR42756">
    <property type="entry name" value="TRANSCRIPTIONAL REGULATOR, MARR"/>
    <property type="match status" value="1"/>
</dbReference>
<comment type="caution">
    <text evidence="5">The sequence shown here is derived from an EMBL/GenBank/DDBJ whole genome shotgun (WGS) entry which is preliminary data.</text>
</comment>
<proteinExistence type="predicted"/>
<sequence length="315" mass="36833">MDKLQSLLAFDIFYKEQMTLDMNELSLSEAECDVLLLLDQHESLIARKIESYLKVDRGYLSRILNRLGQHKLIERIQDKKDKRVYHIKLTKNGKEKLSEVEAELFKNMEEKYAHLSRDVIVAISEKLEQVMDIYNRNTVEDAFINQTAENINNVETFTVRPGTTGDAGFVLTTHSDYYQDVHDFNDLFVSRLLEEISEYNKGRFNSELFILCKGDKRIGSIIVVIDSYNNAQLGWFIVKDEYDTIENKEKLLKYALDYCKEVDVKHIFTTLLIESPELESLLKSYDFTLTSKQFSKKWKEAGTTIKRFETNLKVQ</sequence>
<dbReference type="GO" id="GO:0003677">
    <property type="term" value="F:DNA binding"/>
    <property type="evidence" value="ECO:0007669"/>
    <property type="project" value="UniProtKB-KW"/>
</dbReference>
<evidence type="ECO:0000313" key="6">
    <source>
        <dbReference type="Proteomes" id="UP000588186"/>
    </source>
</evidence>